<accession>A0AAV2T9E4</accession>
<organism evidence="3 4">
    <name type="scientific">Calicophoron daubneyi</name>
    <name type="common">Rumen fluke</name>
    <name type="synonym">Paramphistomum daubneyi</name>
    <dbReference type="NCBI Taxonomy" id="300641"/>
    <lineage>
        <taxon>Eukaryota</taxon>
        <taxon>Metazoa</taxon>
        <taxon>Spiralia</taxon>
        <taxon>Lophotrochozoa</taxon>
        <taxon>Platyhelminthes</taxon>
        <taxon>Trematoda</taxon>
        <taxon>Digenea</taxon>
        <taxon>Plagiorchiida</taxon>
        <taxon>Pronocephalata</taxon>
        <taxon>Paramphistomoidea</taxon>
        <taxon>Paramphistomidae</taxon>
        <taxon>Calicophoron</taxon>
    </lineage>
</organism>
<evidence type="ECO:0000259" key="2">
    <source>
        <dbReference type="SMART" id="SM00717"/>
    </source>
</evidence>
<feature type="compositionally biased region" description="Basic and acidic residues" evidence="1">
    <location>
        <begin position="328"/>
        <end position="338"/>
    </location>
</feature>
<dbReference type="GO" id="GO:0000126">
    <property type="term" value="C:transcription factor TFIIIB complex"/>
    <property type="evidence" value="ECO:0007669"/>
    <property type="project" value="TreeGrafter"/>
</dbReference>
<dbReference type="PANTHER" id="PTHR22929">
    <property type="entry name" value="RNA POLYMERASE III TRANSCRIPTION INITIATION FACTOR B"/>
    <property type="match status" value="1"/>
</dbReference>
<gene>
    <name evidence="3" type="ORF">CDAUBV1_LOCUS6637</name>
</gene>
<dbReference type="GO" id="GO:0070898">
    <property type="term" value="P:RNA polymerase III preinitiation complex assembly"/>
    <property type="evidence" value="ECO:0007669"/>
    <property type="project" value="TreeGrafter"/>
</dbReference>
<dbReference type="GO" id="GO:0001156">
    <property type="term" value="F:TFIIIC-class transcription factor complex binding"/>
    <property type="evidence" value="ECO:0007669"/>
    <property type="project" value="TreeGrafter"/>
</dbReference>
<dbReference type="InterPro" id="IPR001005">
    <property type="entry name" value="SANT/Myb"/>
</dbReference>
<dbReference type="AlphaFoldDB" id="A0AAV2T9E4"/>
<dbReference type="InterPro" id="IPR039467">
    <property type="entry name" value="TFIIIB_B''_Myb"/>
</dbReference>
<feature type="region of interest" description="Disordered" evidence="1">
    <location>
        <begin position="324"/>
        <end position="354"/>
    </location>
</feature>
<evidence type="ECO:0000313" key="4">
    <source>
        <dbReference type="Proteomes" id="UP001497525"/>
    </source>
</evidence>
<evidence type="ECO:0000256" key="1">
    <source>
        <dbReference type="SAM" id="MobiDB-lite"/>
    </source>
</evidence>
<reference evidence="3" key="1">
    <citation type="submission" date="2024-06" db="EMBL/GenBank/DDBJ databases">
        <authorList>
            <person name="Liu X."/>
            <person name="Lenzi L."/>
            <person name="Haldenby T S."/>
            <person name="Uol C."/>
        </authorList>
    </citation>
    <scope>NUCLEOTIDE SEQUENCE</scope>
</reference>
<comment type="caution">
    <text evidence="3">The sequence shown here is derived from an EMBL/GenBank/DDBJ whole genome shotgun (WGS) entry which is preliminary data.</text>
</comment>
<feature type="domain" description="Myb-like" evidence="2">
    <location>
        <begin position="250"/>
        <end position="298"/>
    </location>
</feature>
<feature type="region of interest" description="Disordered" evidence="1">
    <location>
        <begin position="1"/>
        <end position="39"/>
    </location>
</feature>
<feature type="compositionally biased region" description="Polar residues" evidence="1">
    <location>
        <begin position="10"/>
        <end position="21"/>
    </location>
</feature>
<evidence type="ECO:0000313" key="3">
    <source>
        <dbReference type="EMBL" id="CAL5133390.1"/>
    </source>
</evidence>
<dbReference type="Pfam" id="PF15963">
    <property type="entry name" value="Myb_DNA-bind_7"/>
    <property type="match status" value="1"/>
</dbReference>
<sequence>MPKVFRPKLTQATAKPNSGETRLNVHTPDPPRSESLSSPKLLLHQKSPSEITVSPPDFTPVLPLLVQQSSSAVDIDYTAPAKVPISPKHEVQLFAPRKIRRQTLKAIHDPPPAPDQPLDRSTVSLRSLLNWIPSNKPPPSYRQNRLDRTSSVLSSPVVAKEELSSSRNFITLEKVKPPNELATASSSSGQVDVLAPQLRLDANGNIVLDETSLVLSLPETPKDGAVRHVSEDTGILGVTYSSFRRPPDRSGRRWSEQETVRFYRALSTIGPDFYLMSKLFPNRSRGELKRKFNREAKTNPYLVNDVLRNRRSYDLTAFVSLSDEEDEKPQNVEAEGKLTKKKRRKPSGTASKLDSIMDTIDAVLAQCDAPGNAGDKRQSTSPNSMNLLMMNLSSAKNSRCSVPDPLQTMIDRKRSELAKPTSPSGSLPETALTPETIPMSSSDTDEEETIAARSSAGPRVVGVPRFDHGPKIELLTTGRRLLGE</sequence>
<dbReference type="SMART" id="SM00717">
    <property type="entry name" value="SANT"/>
    <property type="match status" value="1"/>
</dbReference>
<name>A0AAV2T9E4_CALDB</name>
<proteinExistence type="predicted"/>
<dbReference type="InterPro" id="IPR009057">
    <property type="entry name" value="Homeodomain-like_sf"/>
</dbReference>
<feature type="region of interest" description="Disordered" evidence="1">
    <location>
        <begin position="415"/>
        <end position="448"/>
    </location>
</feature>
<dbReference type="SUPFAM" id="SSF46689">
    <property type="entry name" value="Homeodomain-like"/>
    <property type="match status" value="1"/>
</dbReference>
<dbReference type="EMBL" id="CAXLJL010000156">
    <property type="protein sequence ID" value="CAL5133390.1"/>
    <property type="molecule type" value="Genomic_DNA"/>
</dbReference>
<protein>
    <recommendedName>
        <fullName evidence="2">Myb-like domain-containing protein</fullName>
    </recommendedName>
</protein>
<dbReference type="Proteomes" id="UP001497525">
    <property type="component" value="Unassembled WGS sequence"/>
</dbReference>
<dbReference type="PANTHER" id="PTHR22929:SF0">
    <property type="entry name" value="TRANSCRIPTION FACTOR TFIIIB COMPONENT B'' HOMOLOG"/>
    <property type="match status" value="1"/>
</dbReference>